<reference evidence="1" key="1">
    <citation type="journal article" date="2015" name="Nature">
        <title>Complex archaea that bridge the gap between prokaryotes and eukaryotes.</title>
        <authorList>
            <person name="Spang A."/>
            <person name="Saw J.H."/>
            <person name="Jorgensen S.L."/>
            <person name="Zaremba-Niedzwiedzka K."/>
            <person name="Martijn J."/>
            <person name="Lind A.E."/>
            <person name="van Eijk R."/>
            <person name="Schleper C."/>
            <person name="Guy L."/>
            <person name="Ettema T.J."/>
        </authorList>
    </citation>
    <scope>NUCLEOTIDE SEQUENCE</scope>
</reference>
<dbReference type="AlphaFoldDB" id="A0A0F9SQ44"/>
<accession>A0A0F9SQ44</accession>
<protein>
    <submittedName>
        <fullName evidence="1">Uncharacterized protein</fullName>
    </submittedName>
</protein>
<proteinExistence type="predicted"/>
<comment type="caution">
    <text evidence="1">The sequence shown here is derived from an EMBL/GenBank/DDBJ whole genome shotgun (WGS) entry which is preliminary data.</text>
</comment>
<organism evidence="1">
    <name type="scientific">marine sediment metagenome</name>
    <dbReference type="NCBI Taxonomy" id="412755"/>
    <lineage>
        <taxon>unclassified sequences</taxon>
        <taxon>metagenomes</taxon>
        <taxon>ecological metagenomes</taxon>
    </lineage>
</organism>
<name>A0A0F9SQ44_9ZZZZ</name>
<sequence>MWIVQAHIDAVRQIKAQESIDLASAMRVGSGNLKKEQSRQIMNQWERQARGNQRSNIVKGMPFMDVAKKFGIPVYVGDKK</sequence>
<gene>
    <name evidence="1" type="ORF">LCGC14_0746870</name>
</gene>
<dbReference type="EMBL" id="LAZR01001783">
    <property type="protein sequence ID" value="KKN39091.1"/>
    <property type="molecule type" value="Genomic_DNA"/>
</dbReference>
<evidence type="ECO:0000313" key="1">
    <source>
        <dbReference type="EMBL" id="KKN39091.1"/>
    </source>
</evidence>